<evidence type="ECO:0000256" key="2">
    <source>
        <dbReference type="SAM" id="Phobius"/>
    </source>
</evidence>
<dbReference type="EMBL" id="LDTE01000063">
    <property type="protein sequence ID" value="KTT98685.1"/>
    <property type="molecule type" value="Genomic_DNA"/>
</dbReference>
<protein>
    <submittedName>
        <fullName evidence="3">Uncharacterized protein</fullName>
    </submittedName>
</protein>
<dbReference type="AlphaFoldDB" id="A0A147IT86"/>
<comment type="caution">
    <text evidence="3">The sequence shown here is derived from an EMBL/GenBank/DDBJ whole genome shotgun (WGS) entry which is preliminary data.</text>
</comment>
<keyword evidence="2" id="KW-1133">Transmembrane helix</keyword>
<name>A0A147IT86_9SPHN</name>
<gene>
    <name evidence="3" type="ORF">SB4_10565</name>
</gene>
<dbReference type="Proteomes" id="UP000074072">
    <property type="component" value="Unassembled WGS sequence"/>
</dbReference>
<feature type="transmembrane region" description="Helical" evidence="2">
    <location>
        <begin position="95"/>
        <end position="116"/>
    </location>
</feature>
<accession>A0A147IT86</accession>
<reference evidence="3 4" key="1">
    <citation type="journal article" date="2016" name="Front. Microbiol.">
        <title>Genomic Resource of Rice Seed Associated Bacteria.</title>
        <authorList>
            <person name="Midha S."/>
            <person name="Bansal K."/>
            <person name="Sharma S."/>
            <person name="Kumar N."/>
            <person name="Patil P.P."/>
            <person name="Chaudhry V."/>
            <person name="Patil P.B."/>
        </authorList>
    </citation>
    <scope>NUCLEOTIDE SEQUENCE [LARGE SCALE GENOMIC DNA]</scope>
    <source>
        <strain evidence="3 4">SB4</strain>
    </source>
</reference>
<evidence type="ECO:0000256" key="1">
    <source>
        <dbReference type="SAM" id="Coils"/>
    </source>
</evidence>
<feature type="transmembrane region" description="Helical" evidence="2">
    <location>
        <begin position="57"/>
        <end position="75"/>
    </location>
</feature>
<keyword evidence="1" id="KW-0175">Coiled coil</keyword>
<keyword evidence="2" id="KW-0472">Membrane</keyword>
<evidence type="ECO:0000313" key="4">
    <source>
        <dbReference type="Proteomes" id="UP000074072"/>
    </source>
</evidence>
<dbReference type="RefSeq" id="WP_058752525.1">
    <property type="nucleotide sequence ID" value="NZ_LDTE01000063.1"/>
</dbReference>
<evidence type="ECO:0000313" key="3">
    <source>
        <dbReference type="EMBL" id="KTT98685.1"/>
    </source>
</evidence>
<feature type="coiled-coil region" evidence="1">
    <location>
        <begin position="149"/>
        <end position="183"/>
    </location>
</feature>
<proteinExistence type="predicted"/>
<dbReference type="PATRIC" id="fig|33051.4.peg.2864"/>
<sequence>MLANKVPPSFKLDSFGIFLIMLRRGVVDTLPRQRPSYHMPPTPTLTAAALRSIFKPIWVRVTAAFASVIAAIAMWDATSNQFGLPKLPTLFMTVSALMPLWGWLMLFQTVIVAAALDAIRRQRPSPSVLQTDARIDEMAEKQARIIDDYQRMCGQEARFEESLEKLEKRLRFALAERDKTLDSLSERLPTLTKIEEKLEMVRVDGAINTRDIGKLGDLVEKNSQRVVQSFLALQNREMLRGLEGEISSVADTLYVQLRDGKTYSDNDWRDWVGIQTYWEANLRQWINIAQWYAPDVERRVMTIADSEYGSAWTVKDAQIPTAEGTRQFRRFRILLAHWEAIRPQVKDGVNHVAFVGLSEVEVQRRPANFA</sequence>
<keyword evidence="2" id="KW-0812">Transmembrane</keyword>
<organism evidence="3 4">
    <name type="scientific">Sphingomonas sanguinis</name>
    <dbReference type="NCBI Taxonomy" id="33051"/>
    <lineage>
        <taxon>Bacteria</taxon>
        <taxon>Pseudomonadati</taxon>
        <taxon>Pseudomonadota</taxon>
        <taxon>Alphaproteobacteria</taxon>
        <taxon>Sphingomonadales</taxon>
        <taxon>Sphingomonadaceae</taxon>
        <taxon>Sphingomonas</taxon>
    </lineage>
</organism>